<reference evidence="3" key="1">
    <citation type="journal article" date="2019" name="Int. J. Syst. Evol. Microbiol.">
        <title>The Global Catalogue of Microorganisms (GCM) 10K type strain sequencing project: providing services to taxonomists for standard genome sequencing and annotation.</title>
        <authorList>
            <consortium name="The Broad Institute Genomics Platform"/>
            <consortium name="The Broad Institute Genome Sequencing Center for Infectious Disease"/>
            <person name="Wu L."/>
            <person name="Ma J."/>
        </authorList>
    </citation>
    <scope>NUCLEOTIDE SEQUENCE [LARGE SCALE GENOMIC DNA]</scope>
    <source>
        <strain evidence="3">KACC 14249</strain>
    </source>
</reference>
<proteinExistence type="predicted"/>
<dbReference type="CDD" id="cd07067">
    <property type="entry name" value="HP_PGM_like"/>
    <property type="match status" value="1"/>
</dbReference>
<evidence type="ECO:0000313" key="2">
    <source>
        <dbReference type="EMBL" id="MFC6006959.1"/>
    </source>
</evidence>
<dbReference type="PANTHER" id="PTHR20935">
    <property type="entry name" value="PHOSPHOGLYCERATE MUTASE-RELATED"/>
    <property type="match status" value="1"/>
</dbReference>
<protein>
    <submittedName>
        <fullName evidence="2">Histidine phosphatase family protein</fullName>
        <ecNumber evidence="2">3.1.3.-</ecNumber>
    </submittedName>
</protein>
<keyword evidence="3" id="KW-1185">Reference proteome</keyword>
<name>A0ABW1JCA8_9ACTN</name>
<dbReference type="EC" id="3.1.3.-" evidence="2"/>
<sequence>MALETTRLLYLARHAEPEGGDSSGLTSNGARQAEYLGRRLAPLAVGRITHGPLPRAAETARVMAEQFDQMPSLSELDAAGDYVPHVPGRDELPDAWADAVLSFMGDVSQDEVAHGATLGARAVDLLAGPAVDGREPVDVVVTHAFTIGWLVRHALDAPAWRWFPPNQCHAGLTVIRYEVDGPPSVVVANDIAHLPTELQWTGFPMHLRL</sequence>
<evidence type="ECO:0000256" key="1">
    <source>
        <dbReference type="ARBA" id="ARBA00022801"/>
    </source>
</evidence>
<dbReference type="InterPro" id="IPR013078">
    <property type="entry name" value="His_Pase_superF_clade-1"/>
</dbReference>
<dbReference type="InterPro" id="IPR051021">
    <property type="entry name" value="Mito_Ser/Thr_phosphatase"/>
</dbReference>
<dbReference type="Proteomes" id="UP001596189">
    <property type="component" value="Unassembled WGS sequence"/>
</dbReference>
<dbReference type="InterPro" id="IPR029033">
    <property type="entry name" value="His_PPase_superfam"/>
</dbReference>
<dbReference type="PANTHER" id="PTHR20935:SF0">
    <property type="entry name" value="SERINE_THREONINE-PROTEIN PHOSPHATASE PGAM5, MITOCHONDRIAL"/>
    <property type="match status" value="1"/>
</dbReference>
<dbReference type="SMART" id="SM00855">
    <property type="entry name" value="PGAM"/>
    <property type="match status" value="1"/>
</dbReference>
<dbReference type="Pfam" id="PF00300">
    <property type="entry name" value="His_Phos_1"/>
    <property type="match status" value="1"/>
</dbReference>
<gene>
    <name evidence="2" type="ORF">ACFQDO_07430</name>
</gene>
<keyword evidence="1 2" id="KW-0378">Hydrolase</keyword>
<organism evidence="2 3">
    <name type="scientific">Angustibacter luteus</name>
    <dbReference type="NCBI Taxonomy" id="658456"/>
    <lineage>
        <taxon>Bacteria</taxon>
        <taxon>Bacillati</taxon>
        <taxon>Actinomycetota</taxon>
        <taxon>Actinomycetes</taxon>
        <taxon>Kineosporiales</taxon>
        <taxon>Kineosporiaceae</taxon>
    </lineage>
</organism>
<comment type="caution">
    <text evidence="2">The sequence shown here is derived from an EMBL/GenBank/DDBJ whole genome shotgun (WGS) entry which is preliminary data.</text>
</comment>
<dbReference type="RefSeq" id="WP_345718511.1">
    <property type="nucleotide sequence ID" value="NZ_BAABFP010000008.1"/>
</dbReference>
<accession>A0ABW1JCA8</accession>
<dbReference type="SUPFAM" id="SSF53254">
    <property type="entry name" value="Phosphoglycerate mutase-like"/>
    <property type="match status" value="1"/>
</dbReference>
<dbReference type="GO" id="GO:0016787">
    <property type="term" value="F:hydrolase activity"/>
    <property type="evidence" value="ECO:0007669"/>
    <property type="project" value="UniProtKB-KW"/>
</dbReference>
<dbReference type="Gene3D" id="3.40.50.1240">
    <property type="entry name" value="Phosphoglycerate mutase-like"/>
    <property type="match status" value="1"/>
</dbReference>
<dbReference type="EMBL" id="JBHSRD010000003">
    <property type="protein sequence ID" value="MFC6006959.1"/>
    <property type="molecule type" value="Genomic_DNA"/>
</dbReference>
<evidence type="ECO:0000313" key="3">
    <source>
        <dbReference type="Proteomes" id="UP001596189"/>
    </source>
</evidence>